<proteinExistence type="predicted"/>
<evidence type="ECO:0000256" key="1">
    <source>
        <dbReference type="SAM" id="MobiDB-lite"/>
    </source>
</evidence>
<feature type="region of interest" description="Disordered" evidence="1">
    <location>
        <begin position="194"/>
        <end position="219"/>
    </location>
</feature>
<dbReference type="EMBL" id="SRMB01000006">
    <property type="protein sequence ID" value="TGE22739.1"/>
    <property type="molecule type" value="Genomic_DNA"/>
</dbReference>
<gene>
    <name evidence="2" type="ORF">E5K02_23710</name>
</gene>
<name>A0A4Z0PZJ7_9BACT</name>
<organism evidence="2 3">
    <name type="scientific">Hymenobacter metallicola</name>
    <dbReference type="NCBI Taxonomy" id="2563114"/>
    <lineage>
        <taxon>Bacteria</taxon>
        <taxon>Pseudomonadati</taxon>
        <taxon>Bacteroidota</taxon>
        <taxon>Cytophagia</taxon>
        <taxon>Cytophagales</taxon>
        <taxon>Hymenobacteraceae</taxon>
        <taxon>Hymenobacter</taxon>
    </lineage>
</organism>
<protein>
    <submittedName>
        <fullName evidence="2">Uncharacterized protein</fullName>
    </submittedName>
</protein>
<dbReference type="AlphaFoldDB" id="A0A4Z0PZJ7"/>
<reference evidence="2 3" key="1">
    <citation type="submission" date="2019-04" db="EMBL/GenBank/DDBJ databases">
        <authorList>
            <person name="Feng G."/>
            <person name="Zhang J."/>
            <person name="Zhu H."/>
        </authorList>
    </citation>
    <scope>NUCLEOTIDE SEQUENCE [LARGE SCALE GENOMIC DNA]</scope>
    <source>
        <strain evidence="2 3">9PBR-1</strain>
    </source>
</reference>
<accession>A0A4Z0PZJ7</accession>
<comment type="caution">
    <text evidence="2">The sequence shown here is derived from an EMBL/GenBank/DDBJ whole genome shotgun (WGS) entry which is preliminary data.</text>
</comment>
<keyword evidence="3" id="KW-1185">Reference proteome</keyword>
<dbReference type="RefSeq" id="WP_135398673.1">
    <property type="nucleotide sequence ID" value="NZ_SRMB01000006.1"/>
</dbReference>
<dbReference type="Proteomes" id="UP000298471">
    <property type="component" value="Unassembled WGS sequence"/>
</dbReference>
<evidence type="ECO:0000313" key="2">
    <source>
        <dbReference type="EMBL" id="TGE22739.1"/>
    </source>
</evidence>
<sequence length="219" mass="24526">MEQDQIDLSRKTKKTRMQTYTSVGIEPAVHGQLAKTSKLCKLTKSAYATAAVAYFTERGLNPVTDRTREAAIIQDRIDKRSDRLELLLNALGQRLEKQQTLLNDRLLGLLKNQESALFSYLTEQEENVYAPLIHELLLAGTEALIARKLTERIYLELTRQGLTLNSVTANQDEVRDTMVAKKKQNFVPILPNSKQVTSTANAPANELPTPTIAGPKDTY</sequence>
<evidence type="ECO:0000313" key="3">
    <source>
        <dbReference type="Proteomes" id="UP000298471"/>
    </source>
</evidence>